<evidence type="ECO:0000256" key="1">
    <source>
        <dbReference type="ARBA" id="ARBA00010088"/>
    </source>
</evidence>
<dbReference type="GO" id="GO:0016787">
    <property type="term" value="F:hydrolase activity"/>
    <property type="evidence" value="ECO:0007669"/>
    <property type="project" value="UniProtKB-KW"/>
</dbReference>
<accession>A0A6A9US30</accession>
<name>A0A6A9US30_9ACTN</name>
<feature type="domain" description="Peptidase S33 tripeptidyl aminopeptidase-like C-terminal" evidence="6">
    <location>
        <begin position="500"/>
        <end position="588"/>
    </location>
</feature>
<protein>
    <submittedName>
        <fullName evidence="7">Alpha/beta fold hydrolase</fullName>
    </submittedName>
</protein>
<dbReference type="Pfam" id="PF08386">
    <property type="entry name" value="Abhydrolase_4"/>
    <property type="match status" value="1"/>
</dbReference>
<dbReference type="Proteomes" id="UP000435304">
    <property type="component" value="Unassembled WGS sequence"/>
</dbReference>
<evidence type="ECO:0000256" key="2">
    <source>
        <dbReference type="ARBA" id="ARBA00022729"/>
    </source>
</evidence>
<dbReference type="SUPFAM" id="SSF53474">
    <property type="entry name" value="alpha/beta-Hydrolases"/>
    <property type="match status" value="1"/>
</dbReference>
<dbReference type="AlphaFoldDB" id="A0A6A9US30"/>
<evidence type="ECO:0000256" key="3">
    <source>
        <dbReference type="ARBA" id="ARBA00022801"/>
    </source>
</evidence>
<comment type="caution">
    <text evidence="7">The sequence shown here is derived from an EMBL/GenBank/DDBJ whole genome shotgun (WGS) entry which is preliminary data.</text>
</comment>
<dbReference type="Pfam" id="PF00561">
    <property type="entry name" value="Abhydrolase_1"/>
    <property type="match status" value="1"/>
</dbReference>
<gene>
    <name evidence="7" type="ORF">GC722_05585</name>
</gene>
<dbReference type="InterPro" id="IPR029058">
    <property type="entry name" value="AB_hydrolase_fold"/>
</dbReference>
<feature type="signal peptide" evidence="4">
    <location>
        <begin position="1"/>
        <end position="35"/>
    </location>
</feature>
<dbReference type="InterPro" id="IPR000073">
    <property type="entry name" value="AB_hydrolase_1"/>
</dbReference>
<proteinExistence type="inferred from homology"/>
<dbReference type="PANTHER" id="PTHR43248:SF29">
    <property type="entry name" value="TRIPEPTIDYL AMINOPEPTIDASE"/>
    <property type="match status" value="1"/>
</dbReference>
<keyword evidence="3 7" id="KW-0378">Hydrolase</keyword>
<dbReference type="PANTHER" id="PTHR43248">
    <property type="entry name" value="2-SUCCINYL-6-HYDROXY-2,4-CYCLOHEXADIENE-1-CARBOXYLATE SYNTHASE"/>
    <property type="match status" value="1"/>
</dbReference>
<reference evidence="7 8" key="1">
    <citation type="submission" date="2019-12" db="EMBL/GenBank/DDBJ databases">
        <title>Auraticoccus cholistani sp. nov., an actinomycete isolated from soil of Cholistan desert.</title>
        <authorList>
            <person name="Cheema M.T."/>
        </authorList>
    </citation>
    <scope>NUCLEOTIDE SEQUENCE [LARGE SCALE GENOMIC DNA]</scope>
    <source>
        <strain evidence="7 8">F435</strain>
    </source>
</reference>
<sequence>MVPLPSPIRRTGRIVAAAGVVGALCATGLAVPAQAKPPVHSEPVVQDLVPAALRTQQLLWEDCEFPDVAEPTRSTLLAVEGLQCATVVVPRDWYHAKDGNTIEVEISKVPAADESRRRGVMLINPGGPGGSGLPWSASMALRSPDVHEVYDTIGFDPRGVGESTELICEYDASAQTQVEFARNYAEGCLRNPLTPFITTRQTTLDMDFIRYLLGEKKLSYVGYSYGTWLGGSYAATFPSKTDRFLLDSATDMTSGTLEETWDLQPGTRDRQMQDMLMPYIARHDDVYGMGDTAMEARRAFEEAGGFDNYINIIIGLNTVINAMYSTELYPQAAAVLSALAEVNAGGVREDFRLPYGTDAVRAVPDYLGQIEEHVKGLDISAEDKAAVLAELDDALQQYVTNADAADGQIDGQIEGQIIDGQILDGQILDGQIMDGQITEGQISEGQITEGQIAEAQLATDAGAFEAIRCQDGQWTTDLETWEAKLEQGFRDAPLTAMFQSVPVCAFWPAQEEGFPELKNKDLPGVLFLQSEFDAATAYEGAERSIRKFTRSKAVVVDNEGSHGLFPYGTECVDQPALTWLLDGELPRSKWNACVGVPLPGEIYTYNVGGTVNKNGKLRGFKMQSESVQEANEMVAELRREAGIPDIPGSEDATVAAALPVR</sequence>
<feature type="chain" id="PRO_5025654102" evidence="4">
    <location>
        <begin position="36"/>
        <end position="661"/>
    </location>
</feature>
<evidence type="ECO:0000259" key="6">
    <source>
        <dbReference type="Pfam" id="PF08386"/>
    </source>
</evidence>
<dbReference type="InterPro" id="IPR051601">
    <property type="entry name" value="Serine_prot/Carboxylest_S33"/>
</dbReference>
<comment type="similarity">
    <text evidence="1">Belongs to the peptidase S33 family.</text>
</comment>
<evidence type="ECO:0000313" key="8">
    <source>
        <dbReference type="Proteomes" id="UP000435304"/>
    </source>
</evidence>
<dbReference type="EMBL" id="WPCU01000004">
    <property type="protein sequence ID" value="MVA75501.1"/>
    <property type="molecule type" value="Genomic_DNA"/>
</dbReference>
<evidence type="ECO:0000313" key="7">
    <source>
        <dbReference type="EMBL" id="MVA75501.1"/>
    </source>
</evidence>
<evidence type="ECO:0000256" key="4">
    <source>
        <dbReference type="SAM" id="SignalP"/>
    </source>
</evidence>
<keyword evidence="8" id="KW-1185">Reference proteome</keyword>
<dbReference type="Gene3D" id="3.40.50.1820">
    <property type="entry name" value="alpha/beta hydrolase"/>
    <property type="match status" value="1"/>
</dbReference>
<organism evidence="7 8">
    <name type="scientific">Auraticoccus cholistanensis</name>
    <dbReference type="NCBI Taxonomy" id="2656650"/>
    <lineage>
        <taxon>Bacteria</taxon>
        <taxon>Bacillati</taxon>
        <taxon>Actinomycetota</taxon>
        <taxon>Actinomycetes</taxon>
        <taxon>Propionibacteriales</taxon>
        <taxon>Propionibacteriaceae</taxon>
        <taxon>Auraticoccus</taxon>
    </lineage>
</organism>
<evidence type="ECO:0000259" key="5">
    <source>
        <dbReference type="Pfam" id="PF00561"/>
    </source>
</evidence>
<feature type="domain" description="AB hydrolase-1" evidence="5">
    <location>
        <begin position="120"/>
        <end position="263"/>
    </location>
</feature>
<dbReference type="InterPro" id="IPR013595">
    <property type="entry name" value="Pept_S33_TAP-like_C"/>
</dbReference>
<keyword evidence="2 4" id="KW-0732">Signal</keyword>